<dbReference type="GO" id="GO:0008270">
    <property type="term" value="F:zinc ion binding"/>
    <property type="evidence" value="ECO:0007669"/>
    <property type="project" value="InterPro"/>
</dbReference>
<keyword evidence="2" id="KW-0805">Transcription regulation</keyword>
<protein>
    <recommendedName>
        <fullName evidence="7">Zn(2)-C6 fungal-type domain-containing protein</fullName>
    </recommendedName>
</protein>
<evidence type="ECO:0000313" key="8">
    <source>
        <dbReference type="EMBL" id="PGH26823.1"/>
    </source>
</evidence>
<organism evidence="8 9">
    <name type="scientific">Polytolypa hystricis (strain UAMH7299)</name>
    <dbReference type="NCBI Taxonomy" id="1447883"/>
    <lineage>
        <taxon>Eukaryota</taxon>
        <taxon>Fungi</taxon>
        <taxon>Dikarya</taxon>
        <taxon>Ascomycota</taxon>
        <taxon>Pezizomycotina</taxon>
        <taxon>Eurotiomycetes</taxon>
        <taxon>Eurotiomycetidae</taxon>
        <taxon>Onygenales</taxon>
        <taxon>Onygenales incertae sedis</taxon>
        <taxon>Polytolypa</taxon>
    </lineage>
</organism>
<proteinExistence type="predicted"/>
<dbReference type="PANTHER" id="PTHR37534:SF15">
    <property type="entry name" value="ZN(II)2CYS6 TRANSCRIPTION FACTOR (EUROFUNG)"/>
    <property type="match status" value="1"/>
</dbReference>
<dbReference type="PROSITE" id="PS00463">
    <property type="entry name" value="ZN2_CY6_FUNGAL_1"/>
    <property type="match status" value="1"/>
</dbReference>
<dbReference type="Proteomes" id="UP000224634">
    <property type="component" value="Unassembled WGS sequence"/>
</dbReference>
<dbReference type="Pfam" id="PF11951">
    <property type="entry name" value="Fungal_trans_2"/>
    <property type="match status" value="1"/>
</dbReference>
<dbReference type="GO" id="GO:0000981">
    <property type="term" value="F:DNA-binding transcription factor activity, RNA polymerase II-specific"/>
    <property type="evidence" value="ECO:0007669"/>
    <property type="project" value="InterPro"/>
</dbReference>
<dbReference type="SMART" id="SM00066">
    <property type="entry name" value="GAL4"/>
    <property type="match status" value="1"/>
</dbReference>
<evidence type="ECO:0000256" key="1">
    <source>
        <dbReference type="ARBA" id="ARBA00004123"/>
    </source>
</evidence>
<dbReference type="PANTHER" id="PTHR37534">
    <property type="entry name" value="TRANSCRIPTIONAL ACTIVATOR PROTEIN UGA3"/>
    <property type="match status" value="1"/>
</dbReference>
<dbReference type="InterPro" id="IPR001138">
    <property type="entry name" value="Zn2Cys6_DnaBD"/>
</dbReference>
<sequence>MTFSPSPESSPSKEYSKTPCYTCRRRRVTCDKLLPACRKCHRAGKPCLGYKKPLTWVRGVASRGKMMGLTFDDVSGEQKHSSTLDQPKLQQQLGGYSNGDAGVSPPRERSRSFGQRFKNARAISSINGYQSHTEHVDWNRRSQDMHNQDLHVVQTSPRLLPALTDPVFQDMDELSRHYLTYYDRQFCWLMVLFETRNRNPYRRLLQMVGTSPALCAAIAAIGSCHNLQTLHYSRKSCFDKGTASRLPRSSLQDGDEQFIKSPDPMVRTVYQHVLMFKQRALYLLERSLSDPEQRGEETTIASALLLIILDLVESGRDGWKVHVEGAKRLIQSRLSNCDDGDSLSMFLTGNCMIFDIMGSTLAPSGTWTVPISTQLETTPPQLSASESDLFLGCPAYLLHLILFISSLRHANASSQTRAAQADVSTILSHIDAFDPEQWTLKLQSQVSEISDDSFFPDDSSSPSRIYSLFRPSNRNERPSFRDPYHLASAHKVAITIYATRVLLRPSVEEYSFADQVTQLITHISQIPRSSEIFKSILWPTFIAGIECRCPEQRAWIRDTVETLWLGCLTANIKAAVRVLDAIWDRENDGNVQGDWIEFLDRSNVSWLFV</sequence>
<dbReference type="PROSITE" id="PS50048">
    <property type="entry name" value="ZN2_CY6_FUNGAL_2"/>
    <property type="match status" value="1"/>
</dbReference>
<evidence type="ECO:0000259" key="7">
    <source>
        <dbReference type="PROSITE" id="PS50048"/>
    </source>
</evidence>
<dbReference type="CDD" id="cd00067">
    <property type="entry name" value="GAL4"/>
    <property type="match status" value="1"/>
</dbReference>
<dbReference type="SUPFAM" id="SSF57701">
    <property type="entry name" value="Zn2/Cys6 DNA-binding domain"/>
    <property type="match status" value="1"/>
</dbReference>
<feature type="domain" description="Zn(2)-C6 fungal-type" evidence="7">
    <location>
        <begin position="19"/>
        <end position="47"/>
    </location>
</feature>
<keyword evidence="5" id="KW-0539">Nucleus</keyword>
<evidence type="ECO:0000256" key="3">
    <source>
        <dbReference type="ARBA" id="ARBA00023125"/>
    </source>
</evidence>
<evidence type="ECO:0000256" key="6">
    <source>
        <dbReference type="SAM" id="MobiDB-lite"/>
    </source>
</evidence>
<dbReference type="InterPro" id="IPR036864">
    <property type="entry name" value="Zn2-C6_fun-type_DNA-bd_sf"/>
</dbReference>
<evidence type="ECO:0000256" key="2">
    <source>
        <dbReference type="ARBA" id="ARBA00023015"/>
    </source>
</evidence>
<dbReference type="Gene3D" id="4.10.240.10">
    <property type="entry name" value="Zn(2)-C6 fungal-type DNA-binding domain"/>
    <property type="match status" value="1"/>
</dbReference>
<comment type="caution">
    <text evidence="8">The sequence shown here is derived from an EMBL/GenBank/DDBJ whole genome shotgun (WGS) entry which is preliminary data.</text>
</comment>
<keyword evidence="4" id="KW-0804">Transcription</keyword>
<dbReference type="AlphaFoldDB" id="A0A2B7Z0S1"/>
<keyword evidence="3" id="KW-0238">DNA-binding</keyword>
<reference evidence="8 9" key="1">
    <citation type="submission" date="2017-10" db="EMBL/GenBank/DDBJ databases">
        <title>Comparative genomics in systemic dimorphic fungi from Ajellomycetaceae.</title>
        <authorList>
            <person name="Munoz J.F."/>
            <person name="Mcewen J.G."/>
            <person name="Clay O.K."/>
            <person name="Cuomo C.A."/>
        </authorList>
    </citation>
    <scope>NUCLEOTIDE SEQUENCE [LARGE SCALE GENOMIC DNA]</scope>
    <source>
        <strain evidence="8 9">UAMH7299</strain>
    </source>
</reference>
<feature type="region of interest" description="Disordered" evidence="6">
    <location>
        <begin position="90"/>
        <end position="114"/>
    </location>
</feature>
<accession>A0A2B7Z0S1</accession>
<evidence type="ECO:0000313" key="9">
    <source>
        <dbReference type="Proteomes" id="UP000224634"/>
    </source>
</evidence>
<gene>
    <name evidence="8" type="ORF">AJ80_01402</name>
</gene>
<dbReference type="EMBL" id="PDNA01000012">
    <property type="protein sequence ID" value="PGH26823.1"/>
    <property type="molecule type" value="Genomic_DNA"/>
</dbReference>
<comment type="subcellular location">
    <subcellularLocation>
        <location evidence="1">Nucleus</location>
    </subcellularLocation>
</comment>
<dbReference type="GO" id="GO:0045944">
    <property type="term" value="P:positive regulation of transcription by RNA polymerase II"/>
    <property type="evidence" value="ECO:0007669"/>
    <property type="project" value="TreeGrafter"/>
</dbReference>
<evidence type="ECO:0000256" key="5">
    <source>
        <dbReference type="ARBA" id="ARBA00023242"/>
    </source>
</evidence>
<dbReference type="Pfam" id="PF00172">
    <property type="entry name" value="Zn_clus"/>
    <property type="match status" value="1"/>
</dbReference>
<dbReference type="OrthoDB" id="5380854at2759"/>
<dbReference type="InterPro" id="IPR021858">
    <property type="entry name" value="Fun_TF"/>
</dbReference>
<evidence type="ECO:0000256" key="4">
    <source>
        <dbReference type="ARBA" id="ARBA00023163"/>
    </source>
</evidence>
<dbReference type="STRING" id="1447883.A0A2B7Z0S1"/>
<dbReference type="GO" id="GO:0000976">
    <property type="term" value="F:transcription cis-regulatory region binding"/>
    <property type="evidence" value="ECO:0007669"/>
    <property type="project" value="TreeGrafter"/>
</dbReference>
<keyword evidence="9" id="KW-1185">Reference proteome</keyword>
<name>A0A2B7Z0S1_POLH7</name>
<dbReference type="GO" id="GO:0005634">
    <property type="term" value="C:nucleus"/>
    <property type="evidence" value="ECO:0007669"/>
    <property type="project" value="UniProtKB-SubCell"/>
</dbReference>